<gene>
    <name evidence="15" type="primary">tmcA</name>
    <name evidence="19" type="ORF">ATY89_04155</name>
    <name evidence="20" type="ORF">ATZ20_07180</name>
</gene>
<feature type="binding site" evidence="15">
    <location>
        <position position="585"/>
    </location>
    <ligand>
        <name>acetyl-CoA</name>
        <dbReference type="ChEBI" id="CHEBI:57288"/>
    </ligand>
</feature>
<dbReference type="InterPro" id="IPR032672">
    <property type="entry name" value="TmcA/NAT10/Kre33"/>
</dbReference>
<feature type="domain" description="TmcA/NAT10 N-terminal" evidence="17">
    <location>
        <begin position="2"/>
        <end position="173"/>
    </location>
</feature>
<evidence type="ECO:0000256" key="14">
    <source>
        <dbReference type="ARBA" id="ARBA00056795"/>
    </source>
</evidence>
<evidence type="ECO:0000313" key="19">
    <source>
        <dbReference type="EMBL" id="ALU29206.1"/>
    </source>
</evidence>
<dbReference type="Pfam" id="PF08351">
    <property type="entry name" value="TmcA_N"/>
    <property type="match status" value="1"/>
</dbReference>
<dbReference type="Proteomes" id="UP000065473">
    <property type="component" value="Chromosome"/>
</dbReference>
<dbReference type="SUPFAM" id="SSF52540">
    <property type="entry name" value="P-loop containing nucleoside triphosphate hydrolases"/>
    <property type="match status" value="1"/>
</dbReference>
<comment type="function">
    <text evidence="13 15">Catalyzes the formation of N(4)-acetylcytidine (ac(4)C) at the wobble position of tRNA(Met), by using acetyl-CoA as an acetyl donor and ATP (or GTP).</text>
</comment>
<evidence type="ECO:0000256" key="10">
    <source>
        <dbReference type="ARBA" id="ARBA00049889"/>
    </source>
</evidence>
<comment type="catalytic activity">
    <reaction evidence="11">
        <text>a cytidine in mRNA + acetyl-CoA + ATP + H2O = an N(4)-acetylcytidine in mRNA + ADP + phosphate + CoA + H(+)</text>
        <dbReference type="Rhea" id="RHEA:58480"/>
        <dbReference type="Rhea" id="RHEA-COMP:15145"/>
        <dbReference type="Rhea" id="RHEA-COMP:15146"/>
        <dbReference type="ChEBI" id="CHEBI:15377"/>
        <dbReference type="ChEBI" id="CHEBI:15378"/>
        <dbReference type="ChEBI" id="CHEBI:30616"/>
        <dbReference type="ChEBI" id="CHEBI:43474"/>
        <dbReference type="ChEBI" id="CHEBI:57287"/>
        <dbReference type="ChEBI" id="CHEBI:57288"/>
        <dbReference type="ChEBI" id="CHEBI:74900"/>
        <dbReference type="ChEBI" id="CHEBI:82748"/>
        <dbReference type="ChEBI" id="CHEBI:456216"/>
    </reaction>
</comment>
<protein>
    <recommendedName>
        <fullName evidence="15">tRNA(Met) cytidine acetyltransferase TmcA</fullName>
        <ecNumber evidence="15">2.3.1.193</ecNumber>
    </recommendedName>
</protein>
<sequence>MMEKKEFFEILRNSMLDSKDRYYRNLVFIQDESDILRHVLEVLQLYLDINPDPLIAYAFHPWAKGAKDRLEELRKIVKNSEKLIDIDYSSSERYLGSTFDVAILDLVDNFEPNHIGRLVDLVRGGGLIILYTNDLKNNKIFKNSILREGKVLDVYETRFIRKLTEHEGIFVISNSEYYAKPFKGEVKEKPSPQLPKKPTMPVELHSLCLSSDQNKVLESFIGMRYGSRKVLVITASRGRGKSAVTGLGMAGLIFKHGFRKGRKYKIIVTAPSIASSSQTMEFLKRGLDALGVEYREKRSPMGFINSLEGEGFRVFFEIPEATLEHEGDLLVVDEAAAIGIGYIDSALKTWKKVVLVTTVHGYEGSGKAFLRYLNRLLKQRKTTVYWEEMRKPLRYAEGDPIEKWLYDSLLLDAEPEDVQQEIDKVYFETLDKEELFSDDRKLRQVYGILVTAHYRNNPNDLMIMGDGIHHTIKGLSIEGTNSYIGVVQIANEGGLSDELIHSALMGVTFDGDLIPDRMIKHSRLIEFGKMKGWRIVRIAVMQELQDKGFGSQMLEMIIEDAKRQEIDWVGSSFMGDMRVLNFWIRNGFYPVHVSPKKNEKLGDYPVIVIKPISEIATKAVRVAAYVLKEKLLNTLHDVYFSMDPEIAQIILSGIKVHKEVKINPIYVDKAVAFLQGVSPYESSADGIHLLALKYFWDAKREWSLEPEQEILLIAKILQGRPWRFTSASLNSNRTGVNEMLYQAIAELLYRYYSLNSETKVGISLDKLDDDQID</sequence>
<feature type="binding site" evidence="15">
    <location>
        <position position="213"/>
    </location>
    <ligand>
        <name>ATP</name>
        <dbReference type="ChEBI" id="CHEBI:30616"/>
    </ligand>
</feature>
<dbReference type="GO" id="GO:0000049">
    <property type="term" value="F:tRNA binding"/>
    <property type="evidence" value="ECO:0007669"/>
    <property type="project" value="UniProtKB-UniRule"/>
</dbReference>
<keyword evidence="5 15" id="KW-0547">Nucleotide-binding</keyword>
<dbReference type="Gene3D" id="3.40.50.11040">
    <property type="match status" value="1"/>
</dbReference>
<keyword evidence="1 15" id="KW-0963">Cytoplasm</keyword>
<dbReference type="RefSeq" id="WP_015385426.1">
    <property type="nucleotide sequence ID" value="NZ_BHWZ01000001.1"/>
</dbReference>
<dbReference type="SUPFAM" id="SSF55729">
    <property type="entry name" value="Acyl-CoA N-acyltransferases (Nat)"/>
    <property type="match status" value="1"/>
</dbReference>
<dbReference type="PANTHER" id="PTHR10925:SF5">
    <property type="entry name" value="RNA CYTIDINE ACETYLTRANSFERASE"/>
    <property type="match status" value="1"/>
</dbReference>
<dbReference type="Gene3D" id="3.40.630.30">
    <property type="match status" value="1"/>
</dbReference>
<dbReference type="GO" id="GO:0051392">
    <property type="term" value="F:tRNA cytidine N4-acetyltransferase activity"/>
    <property type="evidence" value="ECO:0007669"/>
    <property type="project" value="UniProtKB-UniRule"/>
</dbReference>
<organism evidence="19 22">
    <name type="scientific">Sulfolobus acidocaldarius</name>
    <dbReference type="NCBI Taxonomy" id="2285"/>
    <lineage>
        <taxon>Archaea</taxon>
        <taxon>Thermoproteota</taxon>
        <taxon>Thermoprotei</taxon>
        <taxon>Sulfolobales</taxon>
        <taxon>Sulfolobaceae</taxon>
        <taxon>Sulfolobus</taxon>
    </lineage>
</organism>
<proteinExistence type="inferred from homology"/>
<dbReference type="EC" id="2.3.1.193" evidence="15"/>
<keyword evidence="8 15" id="KW-0012">Acyltransferase</keyword>
<dbReference type="OrthoDB" id="312894at2157"/>
<comment type="caution">
    <text evidence="15">Lacks conserved residue(s) required for the propagation of feature annotation.</text>
</comment>
<comment type="catalytic activity">
    <reaction evidence="12 15">
        <text>cytidine(34) in elongator tRNA(Met) + acetyl-CoA + ATP + H2O = N(4)-acetylcytidine(34) in elongator tRNA(Met) + ADP + phosphate + CoA + H(+)</text>
        <dbReference type="Rhea" id="RHEA:43788"/>
        <dbReference type="Rhea" id="RHEA-COMP:10693"/>
        <dbReference type="Rhea" id="RHEA-COMP:10694"/>
        <dbReference type="ChEBI" id="CHEBI:15377"/>
        <dbReference type="ChEBI" id="CHEBI:15378"/>
        <dbReference type="ChEBI" id="CHEBI:30616"/>
        <dbReference type="ChEBI" id="CHEBI:43474"/>
        <dbReference type="ChEBI" id="CHEBI:57287"/>
        <dbReference type="ChEBI" id="CHEBI:57288"/>
        <dbReference type="ChEBI" id="CHEBI:74900"/>
        <dbReference type="ChEBI" id="CHEBI:82748"/>
        <dbReference type="ChEBI" id="CHEBI:456216"/>
        <dbReference type="EC" id="2.3.1.193"/>
    </reaction>
</comment>
<dbReference type="AlphaFoldDB" id="A0A0U3GVZ2"/>
<evidence type="ECO:0000256" key="11">
    <source>
        <dbReference type="ARBA" id="ARBA00049914"/>
    </source>
</evidence>
<dbReference type="GO" id="GO:0005524">
    <property type="term" value="F:ATP binding"/>
    <property type="evidence" value="ECO:0007669"/>
    <property type="project" value="UniProtKB-UniRule"/>
</dbReference>
<evidence type="ECO:0000256" key="6">
    <source>
        <dbReference type="ARBA" id="ARBA00022840"/>
    </source>
</evidence>
<evidence type="ECO:0000256" key="7">
    <source>
        <dbReference type="ARBA" id="ARBA00022884"/>
    </source>
</evidence>
<keyword evidence="2 15" id="KW-0820">tRNA-binding</keyword>
<dbReference type="CDD" id="cd04301">
    <property type="entry name" value="NAT_SF"/>
    <property type="match status" value="1"/>
</dbReference>
<dbReference type="InterPro" id="IPR000182">
    <property type="entry name" value="GNAT_dom"/>
</dbReference>
<dbReference type="InterPro" id="IPR013562">
    <property type="entry name" value="TmcA/NAT10_N"/>
</dbReference>
<reference evidence="21 22" key="1">
    <citation type="submission" date="2015-12" db="EMBL/GenBank/DDBJ databases">
        <title>A stable core within a dynamic pangenome in Sulfolobus acidocaldarius.</title>
        <authorList>
            <person name="Anderson R."/>
            <person name="Kouris A."/>
            <person name="Seward C."/>
            <person name="Campbell K."/>
            <person name="Whitaker R."/>
        </authorList>
    </citation>
    <scope>NUCLEOTIDE SEQUENCE [LARGE SCALE GENOMIC DNA]</scope>
    <source>
        <strain evidence="19 22">GG12-C01-09</strain>
        <strain evidence="20 21">NG05B_CO5_07</strain>
    </source>
</reference>
<evidence type="ECO:0000256" key="2">
    <source>
        <dbReference type="ARBA" id="ARBA00022555"/>
    </source>
</evidence>
<dbReference type="FunFam" id="3.40.630.30:FF:000140">
    <property type="entry name" value="tRNA(Met) cytidine acetyltransferase TmcA"/>
    <property type="match status" value="1"/>
</dbReference>
<dbReference type="InterPro" id="IPR007807">
    <property type="entry name" value="TcmA/NAT10_helicase"/>
</dbReference>
<comment type="function">
    <text evidence="14">Catalyzes the formation of 41 N(4)-acetylcytidine (ac(4)C) sites in RNA, almost always on the middle C of a CCG motif. Modifications are found mostly in tRNA, with small amounts found in rRNA and mRNA.</text>
</comment>
<dbReference type="PANTHER" id="PTHR10925">
    <property type="entry name" value="N-ACETYLTRANSFERASE 10"/>
    <property type="match status" value="1"/>
</dbReference>
<dbReference type="HAMAP" id="MF_01886">
    <property type="entry name" value="tRNA_acetyltr_TmcA"/>
    <property type="match status" value="1"/>
</dbReference>
<evidence type="ECO:0000256" key="13">
    <source>
        <dbReference type="ARBA" id="ARBA00054687"/>
    </source>
</evidence>
<dbReference type="Pfam" id="PF05127">
    <property type="entry name" value="NAT10_TcmA_helicase"/>
    <property type="match status" value="1"/>
</dbReference>
<evidence type="ECO:0000259" key="18">
    <source>
        <dbReference type="Pfam" id="PF13718"/>
    </source>
</evidence>
<evidence type="ECO:0000256" key="15">
    <source>
        <dbReference type="HAMAP-Rule" id="MF_01886"/>
    </source>
</evidence>
<evidence type="ECO:0000256" key="5">
    <source>
        <dbReference type="ARBA" id="ARBA00022741"/>
    </source>
</evidence>
<dbReference type="GO" id="GO:0005737">
    <property type="term" value="C:cytoplasm"/>
    <property type="evidence" value="ECO:0007669"/>
    <property type="project" value="UniProtKB-SubCell"/>
</dbReference>
<dbReference type="InterPro" id="IPR016181">
    <property type="entry name" value="Acyl_CoA_acyltransferase"/>
</dbReference>
<evidence type="ECO:0000256" key="12">
    <source>
        <dbReference type="ARBA" id="ARBA00052598"/>
    </source>
</evidence>
<evidence type="ECO:0000259" key="16">
    <source>
        <dbReference type="Pfam" id="PF05127"/>
    </source>
</evidence>
<dbReference type="STRING" id="1435377.SUSAZ_02165"/>
<name>A0A0U3GVZ2_9CREN</name>
<feature type="binding site" evidence="15">
    <location>
        <position position="394"/>
    </location>
    <ligand>
        <name>ATP</name>
        <dbReference type="ChEBI" id="CHEBI:30616"/>
    </ligand>
</feature>
<dbReference type="InterPro" id="IPR027417">
    <property type="entry name" value="P-loop_NTPase"/>
</dbReference>
<dbReference type="GeneID" id="14550956"/>
<evidence type="ECO:0000313" key="22">
    <source>
        <dbReference type="Proteomes" id="UP000065473"/>
    </source>
</evidence>
<comment type="catalytic activity">
    <reaction evidence="9">
        <text>a cytidine in tRNA + acetyl-CoA + ATP + H2O = an N(4)-acetylcytidine in tRNA + ADP + phosphate + CoA + H(+)</text>
        <dbReference type="Rhea" id="RHEA:53876"/>
        <dbReference type="Rhea" id="RHEA-COMP:13670"/>
        <dbReference type="Rhea" id="RHEA-COMP:13671"/>
        <dbReference type="ChEBI" id="CHEBI:15377"/>
        <dbReference type="ChEBI" id="CHEBI:15378"/>
        <dbReference type="ChEBI" id="CHEBI:30616"/>
        <dbReference type="ChEBI" id="CHEBI:43474"/>
        <dbReference type="ChEBI" id="CHEBI:57287"/>
        <dbReference type="ChEBI" id="CHEBI:57288"/>
        <dbReference type="ChEBI" id="CHEBI:74900"/>
        <dbReference type="ChEBI" id="CHEBI:82748"/>
        <dbReference type="ChEBI" id="CHEBI:456216"/>
    </reaction>
</comment>
<evidence type="ECO:0000313" key="21">
    <source>
        <dbReference type="Proteomes" id="UP000060043"/>
    </source>
</evidence>
<feature type="domain" description="TcmA/NAT10 helicase" evidence="16">
    <location>
        <begin position="232"/>
        <end position="412"/>
    </location>
</feature>
<dbReference type="GO" id="GO:1990883">
    <property type="term" value="F:18S rRNA cytidine N-acetyltransferase activity"/>
    <property type="evidence" value="ECO:0007669"/>
    <property type="project" value="TreeGrafter"/>
</dbReference>
<evidence type="ECO:0000313" key="20">
    <source>
        <dbReference type="EMBL" id="ALU31933.1"/>
    </source>
</evidence>
<dbReference type="PaxDb" id="1435377-SUSAZ_02165"/>
<comment type="similarity">
    <text evidence="15">Belongs to the TmcA family.</text>
</comment>
<dbReference type="EMBL" id="CP013694">
    <property type="protein sequence ID" value="ALU29206.1"/>
    <property type="molecule type" value="Genomic_DNA"/>
</dbReference>
<feature type="domain" description="N-acetyltransferase" evidence="18">
    <location>
        <begin position="445"/>
        <end position="558"/>
    </location>
</feature>
<dbReference type="GO" id="GO:0051391">
    <property type="term" value="P:tRNA acetylation"/>
    <property type="evidence" value="ECO:0007669"/>
    <property type="project" value="UniProtKB-UniRule"/>
</dbReference>
<evidence type="ECO:0000256" key="9">
    <source>
        <dbReference type="ARBA" id="ARBA00049883"/>
    </source>
</evidence>
<dbReference type="Gene3D" id="3.40.50.300">
    <property type="entry name" value="P-loop containing nucleotide triphosphate hydrolases"/>
    <property type="match status" value="1"/>
</dbReference>
<dbReference type="EMBL" id="CP013695">
    <property type="protein sequence ID" value="ALU31933.1"/>
    <property type="molecule type" value="Genomic_DNA"/>
</dbReference>
<dbReference type="GO" id="GO:0002101">
    <property type="term" value="P:tRNA wobble cytosine modification"/>
    <property type="evidence" value="ECO:0007669"/>
    <property type="project" value="UniProtKB-UniRule"/>
</dbReference>
<comment type="catalytic activity">
    <reaction evidence="10">
        <text>a cytidine in RNA + acetyl-CoA + ATP + H2O = an N(4)-acetylcytidine in RNA + ADP + phosphate + CoA + H(+)</text>
        <dbReference type="Rhea" id="RHEA:82211"/>
        <dbReference type="Rhea" id="RHEA-COMP:15704"/>
        <dbReference type="Rhea" id="RHEA-COMP:19834"/>
        <dbReference type="ChEBI" id="CHEBI:15377"/>
        <dbReference type="ChEBI" id="CHEBI:15378"/>
        <dbReference type="ChEBI" id="CHEBI:30616"/>
        <dbReference type="ChEBI" id="CHEBI:43474"/>
        <dbReference type="ChEBI" id="CHEBI:57287"/>
        <dbReference type="ChEBI" id="CHEBI:57288"/>
        <dbReference type="ChEBI" id="CHEBI:74900"/>
        <dbReference type="ChEBI" id="CHEBI:82748"/>
        <dbReference type="ChEBI" id="CHEBI:456216"/>
    </reaction>
</comment>
<dbReference type="Pfam" id="PF13718">
    <property type="entry name" value="GNAT_acetyltr_2"/>
    <property type="match status" value="2"/>
</dbReference>
<dbReference type="GO" id="GO:1904812">
    <property type="term" value="P:rRNA acetylation involved in maturation of SSU-rRNA"/>
    <property type="evidence" value="ECO:0007669"/>
    <property type="project" value="TreeGrafter"/>
</dbReference>
<comment type="subcellular location">
    <subcellularLocation>
        <location evidence="15">Cytoplasm</location>
    </subcellularLocation>
</comment>
<keyword evidence="3 15" id="KW-0808">Transferase</keyword>
<evidence type="ECO:0000256" key="8">
    <source>
        <dbReference type="ARBA" id="ARBA00023315"/>
    </source>
</evidence>
<feature type="binding site" evidence="15">
    <location>
        <begin position="538"/>
        <end position="540"/>
    </location>
    <ligand>
        <name>acetyl-CoA</name>
        <dbReference type="ChEBI" id="CHEBI:57288"/>
    </ligand>
</feature>
<evidence type="ECO:0000256" key="1">
    <source>
        <dbReference type="ARBA" id="ARBA00022490"/>
    </source>
</evidence>
<evidence type="ECO:0000256" key="3">
    <source>
        <dbReference type="ARBA" id="ARBA00022679"/>
    </source>
</evidence>
<feature type="domain" description="N-acetyltransferase" evidence="18">
    <location>
        <begin position="559"/>
        <end position="612"/>
    </location>
</feature>
<evidence type="ECO:0000259" key="17">
    <source>
        <dbReference type="Pfam" id="PF08351"/>
    </source>
</evidence>
<evidence type="ECO:0000256" key="4">
    <source>
        <dbReference type="ARBA" id="ARBA00022694"/>
    </source>
</evidence>
<dbReference type="Proteomes" id="UP000060043">
    <property type="component" value="Chromosome"/>
</dbReference>
<dbReference type="InterPro" id="IPR024914">
    <property type="entry name" value="tRNA_acetyltr_TmcA"/>
</dbReference>
<accession>A0A0U3GVZ2</accession>
<keyword evidence="4 15" id="KW-0819">tRNA processing</keyword>
<keyword evidence="7 15" id="KW-0694">RNA-binding</keyword>
<keyword evidence="6 15" id="KW-0067">ATP-binding</keyword>